<feature type="region of interest" description="Disordered" evidence="2">
    <location>
        <begin position="1"/>
        <end position="82"/>
    </location>
</feature>
<evidence type="ECO:0000259" key="3">
    <source>
        <dbReference type="Pfam" id="PF24670"/>
    </source>
</evidence>
<feature type="region of interest" description="Disordered" evidence="2">
    <location>
        <begin position="297"/>
        <end position="316"/>
    </location>
</feature>
<accession>A0A2S3H5J0</accession>
<feature type="coiled-coil region" evidence="1">
    <location>
        <begin position="357"/>
        <end position="498"/>
    </location>
</feature>
<gene>
    <name evidence="4" type="ORF">PAHAL_2G495500</name>
</gene>
<evidence type="ECO:0000256" key="2">
    <source>
        <dbReference type="SAM" id="MobiDB-lite"/>
    </source>
</evidence>
<proteinExistence type="predicted"/>
<name>A0A2S3H5J0_9POAL</name>
<dbReference type="PANTHER" id="PTHR47491">
    <property type="entry name" value="CAP-GLY DOMAIN LINKER"/>
    <property type="match status" value="1"/>
</dbReference>
<dbReference type="EMBL" id="CM008047">
    <property type="protein sequence ID" value="PAN15532.1"/>
    <property type="molecule type" value="Genomic_DNA"/>
</dbReference>
<feature type="region of interest" description="Disordered" evidence="2">
    <location>
        <begin position="193"/>
        <end position="236"/>
    </location>
</feature>
<feature type="compositionally biased region" description="Polar residues" evidence="2">
    <location>
        <begin position="9"/>
        <end position="25"/>
    </location>
</feature>
<feature type="compositionally biased region" description="Basic and acidic residues" evidence="2">
    <location>
        <begin position="32"/>
        <end position="41"/>
    </location>
</feature>
<dbReference type="InterPro" id="IPR056070">
    <property type="entry name" value="DUF7653"/>
</dbReference>
<dbReference type="Gramene" id="PAN15532">
    <property type="protein sequence ID" value="PAN15532"/>
    <property type="gene ID" value="PAHAL_2G495500"/>
</dbReference>
<evidence type="ECO:0000313" key="4">
    <source>
        <dbReference type="EMBL" id="PAN15532.1"/>
    </source>
</evidence>
<dbReference type="Pfam" id="PF24670">
    <property type="entry name" value="DUF7653"/>
    <property type="match status" value="1"/>
</dbReference>
<evidence type="ECO:0000256" key="1">
    <source>
        <dbReference type="SAM" id="Coils"/>
    </source>
</evidence>
<feature type="coiled-coil region" evidence="1">
    <location>
        <begin position="779"/>
        <end position="869"/>
    </location>
</feature>
<reference evidence="4" key="1">
    <citation type="submission" date="2018-04" db="EMBL/GenBank/DDBJ databases">
        <title>WGS assembly of Panicum hallii.</title>
        <authorList>
            <person name="Lovell J."/>
            <person name="Jenkins J."/>
            <person name="Lowry D."/>
            <person name="Mamidi S."/>
            <person name="Sreedasyam A."/>
            <person name="Weng X."/>
            <person name="Barry K."/>
            <person name="Bonette J."/>
            <person name="Campitelli B."/>
            <person name="Daum C."/>
            <person name="Gordon S."/>
            <person name="Gould B."/>
            <person name="Lipzen A."/>
            <person name="Macqueen A."/>
            <person name="Palacio-Mejia J."/>
            <person name="Plott C."/>
            <person name="Shakirov E."/>
            <person name="Shu S."/>
            <person name="Yoshinaga Y."/>
            <person name="Zane M."/>
            <person name="Rokhsar D."/>
            <person name="Grimwood J."/>
            <person name="Schmutz J."/>
            <person name="Juenger T."/>
        </authorList>
    </citation>
    <scope>NUCLEOTIDE SEQUENCE [LARGE SCALE GENOMIC DNA]</scope>
    <source>
        <strain evidence="4">FIL2</strain>
    </source>
</reference>
<dbReference type="Proteomes" id="UP000243499">
    <property type="component" value="Chromosome 2"/>
</dbReference>
<feature type="compositionally biased region" description="Polar residues" evidence="2">
    <location>
        <begin position="73"/>
        <end position="82"/>
    </location>
</feature>
<dbReference type="PANTHER" id="PTHR47491:SF3">
    <property type="entry name" value="OS07G0686400 PROTEIN"/>
    <property type="match status" value="1"/>
</dbReference>
<organism evidence="4">
    <name type="scientific">Panicum hallii</name>
    <dbReference type="NCBI Taxonomy" id="206008"/>
    <lineage>
        <taxon>Eukaryota</taxon>
        <taxon>Viridiplantae</taxon>
        <taxon>Streptophyta</taxon>
        <taxon>Embryophyta</taxon>
        <taxon>Tracheophyta</taxon>
        <taxon>Spermatophyta</taxon>
        <taxon>Magnoliopsida</taxon>
        <taxon>Liliopsida</taxon>
        <taxon>Poales</taxon>
        <taxon>Poaceae</taxon>
        <taxon>PACMAD clade</taxon>
        <taxon>Panicoideae</taxon>
        <taxon>Panicodae</taxon>
        <taxon>Paniceae</taxon>
        <taxon>Panicinae</taxon>
        <taxon>Panicum</taxon>
        <taxon>Panicum sect. Panicum</taxon>
    </lineage>
</organism>
<keyword evidence="1" id="KW-0175">Coiled coil</keyword>
<dbReference type="AlphaFoldDB" id="A0A2S3H5J0"/>
<sequence>MRRFFFFGSSATNAGEENRTLGNDSTTKHKKTLEAGDEGKESSGSCSTRLSRSKSRCQKRNKEEPGNPKQLRRSMSFSSPARNSCVDERCFSFSGDVPCALYDESDAPQHPKDVVPNMWSPERNPVLREYAIKIPKEHSAMENDSPRSRCCSCSAGHSPVSSPIAPRCRPTRVSNLLNKNEVLDRYIDRGHEDATVNEKQKQYSSAASMVSNLGRPPRPQSTVPSVPKSTKDTAESYPDVDLKDACLRRIAQEGTGDTCKITVMCNVGRNHLSMSDAFERESATSVEDIYEDLQDVRPPSVICPSTSPTSGEEETDDRLLQRAKEVESRFIVPCGEEYEFSMLRDKRMSSNDVFQLIQQLTEDRKQLAHELSSQIKARVAERFSAKEQYKQSKKELDTRTRRLEKEKSEIQTALEREMDRRSHDWSVRLSRFQSEEERLHERVRELAEQNVSFQREVTFLEANKAEASTKAASLEMQNSKLNDDIEKLRMEHEKLHNSSVDLHARFAEVVEERDHIREYLKDKEGENKASHKVIARLQTACNEQERTITGLRQGCRAELDENFVECASDKTRRLQIELIRLTGVEQKLRGENRSCHLEVESLRQENIALLNRMQGAGNGATFCSIRLDQELQARVDSLQMQGLSLLDKISQLCTKLLDLIKRKKLENESFSGNDVLTVSDYSFEYQSIKGGIESLKRSLKTINSVLNEKLNVQEQSGEIAAGSSPSREETDDFELKLKEEAMLSRVLKEAVLSKELDIEQLEAVLASSLRIQDVMRNEIQRVQDELSCITHKAKQLELQVSKKDEAMNEIQQDFQESAKELAALRGALKTVTEERDLSWQEAKQLRRNMSIMQNEVVSLKKKIEALDEDILVKEGQITILQDSIDKPFDIICSPRSLREFDMELRV</sequence>
<feature type="domain" description="DUF7653" evidence="3">
    <location>
        <begin position="586"/>
        <end position="709"/>
    </location>
</feature>
<feature type="compositionally biased region" description="Polar residues" evidence="2">
    <location>
        <begin position="202"/>
        <end position="211"/>
    </location>
</feature>
<protein>
    <recommendedName>
        <fullName evidence="3">DUF7653 domain-containing protein</fullName>
    </recommendedName>
</protein>